<protein>
    <submittedName>
        <fullName evidence="1">Uncharacterized protein</fullName>
    </submittedName>
</protein>
<dbReference type="Proteomes" id="UP000499080">
    <property type="component" value="Unassembled WGS sequence"/>
</dbReference>
<gene>
    <name evidence="1" type="ORF">AVEN_190053_1</name>
</gene>
<proteinExistence type="predicted"/>
<comment type="caution">
    <text evidence="1">The sequence shown here is derived from an EMBL/GenBank/DDBJ whole genome shotgun (WGS) entry which is preliminary data.</text>
</comment>
<accession>A0A4Y2MP00</accession>
<sequence>MYLPKEVHPVISVELTQPHTIKEEPSYISSGFSSTNSWCPSHRISCKCNLTNRSIPALPWHAGHLNVSGRNSLEYETGVLVAHHLATARPLQKEVRAITGEGT</sequence>
<name>A0A4Y2MP00_ARAVE</name>
<dbReference type="AlphaFoldDB" id="A0A4Y2MP00"/>
<reference evidence="1 2" key="1">
    <citation type="journal article" date="2019" name="Sci. Rep.">
        <title>Orb-weaving spider Araneus ventricosus genome elucidates the spidroin gene catalogue.</title>
        <authorList>
            <person name="Kono N."/>
            <person name="Nakamura H."/>
            <person name="Ohtoshi R."/>
            <person name="Moran D.A.P."/>
            <person name="Shinohara A."/>
            <person name="Yoshida Y."/>
            <person name="Fujiwara M."/>
            <person name="Mori M."/>
            <person name="Tomita M."/>
            <person name="Arakawa K."/>
        </authorList>
    </citation>
    <scope>NUCLEOTIDE SEQUENCE [LARGE SCALE GENOMIC DNA]</scope>
</reference>
<organism evidence="1 2">
    <name type="scientific">Araneus ventricosus</name>
    <name type="common">Orbweaver spider</name>
    <name type="synonym">Epeira ventricosa</name>
    <dbReference type="NCBI Taxonomy" id="182803"/>
    <lineage>
        <taxon>Eukaryota</taxon>
        <taxon>Metazoa</taxon>
        <taxon>Ecdysozoa</taxon>
        <taxon>Arthropoda</taxon>
        <taxon>Chelicerata</taxon>
        <taxon>Arachnida</taxon>
        <taxon>Araneae</taxon>
        <taxon>Araneomorphae</taxon>
        <taxon>Entelegynae</taxon>
        <taxon>Araneoidea</taxon>
        <taxon>Araneidae</taxon>
        <taxon>Araneus</taxon>
    </lineage>
</organism>
<keyword evidence="2" id="KW-1185">Reference proteome</keyword>
<evidence type="ECO:0000313" key="1">
    <source>
        <dbReference type="EMBL" id="GBN28898.1"/>
    </source>
</evidence>
<dbReference type="EMBL" id="BGPR01007707">
    <property type="protein sequence ID" value="GBN28898.1"/>
    <property type="molecule type" value="Genomic_DNA"/>
</dbReference>
<evidence type="ECO:0000313" key="2">
    <source>
        <dbReference type="Proteomes" id="UP000499080"/>
    </source>
</evidence>